<evidence type="ECO:0000313" key="1">
    <source>
        <dbReference type="EMBL" id="MBB4841843.1"/>
    </source>
</evidence>
<protein>
    <submittedName>
        <fullName evidence="1">Uncharacterized protein</fullName>
    </submittedName>
</protein>
<dbReference type="RefSeq" id="WP_184295559.1">
    <property type="nucleotide sequence ID" value="NZ_JACHLP010000001.1"/>
</dbReference>
<reference evidence="1 2" key="1">
    <citation type="submission" date="2020-08" db="EMBL/GenBank/DDBJ databases">
        <title>Functional genomics of gut bacteria from endangered species of beetles.</title>
        <authorList>
            <person name="Carlos-Shanley C."/>
        </authorList>
    </citation>
    <scope>NUCLEOTIDE SEQUENCE [LARGE SCALE GENOMIC DNA]</scope>
    <source>
        <strain evidence="1 2">S00239</strain>
    </source>
</reference>
<keyword evidence="2" id="KW-1185">Reference proteome</keyword>
<dbReference type="Proteomes" id="UP000562027">
    <property type="component" value="Unassembled WGS sequence"/>
</dbReference>
<evidence type="ECO:0000313" key="2">
    <source>
        <dbReference type="Proteomes" id="UP000562027"/>
    </source>
</evidence>
<dbReference type="EMBL" id="JACHLP010000001">
    <property type="protein sequence ID" value="MBB4841843.1"/>
    <property type="molecule type" value="Genomic_DNA"/>
</dbReference>
<organism evidence="1 2">
    <name type="scientific">Roseateles oligotrophus</name>
    <dbReference type="NCBI Taxonomy" id="1769250"/>
    <lineage>
        <taxon>Bacteria</taxon>
        <taxon>Pseudomonadati</taxon>
        <taxon>Pseudomonadota</taxon>
        <taxon>Betaproteobacteria</taxon>
        <taxon>Burkholderiales</taxon>
        <taxon>Sphaerotilaceae</taxon>
        <taxon>Roseateles</taxon>
    </lineage>
</organism>
<gene>
    <name evidence="1" type="ORF">HNP55_000338</name>
</gene>
<accession>A0A840L4U2</accession>
<sequence length="113" mass="12834">MNAKVHEKFFTWFKLVEAGGITSYSSPDRPPKNVFTVQDLENGWCERDPDYTDLPGPPTIAQKAPVSHAIHPSPVFHTLDEALLWIKDDESKPWRADALQYTLFVHRAIGPAY</sequence>
<proteinExistence type="predicted"/>
<name>A0A840L4U2_9BURK</name>
<comment type="caution">
    <text evidence="1">The sequence shown here is derived from an EMBL/GenBank/DDBJ whole genome shotgun (WGS) entry which is preliminary data.</text>
</comment>
<dbReference type="AlphaFoldDB" id="A0A840L4U2"/>